<dbReference type="InterPro" id="IPR003613">
    <property type="entry name" value="Ubox_domain"/>
</dbReference>
<dbReference type="PANTHER" id="PTHR13492">
    <property type="entry name" value="RING FINGER PROTEIN 37"/>
    <property type="match status" value="1"/>
</dbReference>
<feature type="domain" description="U-box" evidence="5">
    <location>
        <begin position="249"/>
        <end position="329"/>
    </location>
</feature>
<evidence type="ECO:0000259" key="5">
    <source>
        <dbReference type="PROSITE" id="PS51698"/>
    </source>
</evidence>
<evidence type="ECO:0000256" key="1">
    <source>
        <dbReference type="ARBA" id="ARBA00022723"/>
    </source>
</evidence>
<dbReference type="Pfam" id="PF04564">
    <property type="entry name" value="U-box"/>
    <property type="match status" value="1"/>
</dbReference>
<dbReference type="Proteomes" id="UP001186944">
    <property type="component" value="Unassembled WGS sequence"/>
</dbReference>
<dbReference type="GO" id="GO:0000209">
    <property type="term" value="P:protein polyubiquitination"/>
    <property type="evidence" value="ECO:0007669"/>
    <property type="project" value="TreeGrafter"/>
</dbReference>
<dbReference type="GO" id="GO:0034450">
    <property type="term" value="F:ubiquitin-ubiquitin ligase activity"/>
    <property type="evidence" value="ECO:0007669"/>
    <property type="project" value="TreeGrafter"/>
</dbReference>
<accession>A0AA89C079</accession>
<name>A0AA89C079_PINIB</name>
<dbReference type="InterPro" id="IPR039925">
    <property type="entry name" value="RNF37_RING-Ubox"/>
</dbReference>
<dbReference type="SUPFAM" id="SSF57850">
    <property type="entry name" value="RING/U-box"/>
    <property type="match status" value="1"/>
</dbReference>
<keyword evidence="3" id="KW-0862">Zinc</keyword>
<dbReference type="GO" id="GO:0031625">
    <property type="term" value="F:ubiquitin protein ligase binding"/>
    <property type="evidence" value="ECO:0007669"/>
    <property type="project" value="TreeGrafter"/>
</dbReference>
<organism evidence="6 7">
    <name type="scientific">Pinctada imbricata</name>
    <name type="common">Atlantic pearl-oyster</name>
    <name type="synonym">Pinctada martensii</name>
    <dbReference type="NCBI Taxonomy" id="66713"/>
    <lineage>
        <taxon>Eukaryota</taxon>
        <taxon>Metazoa</taxon>
        <taxon>Spiralia</taxon>
        <taxon>Lophotrochozoa</taxon>
        <taxon>Mollusca</taxon>
        <taxon>Bivalvia</taxon>
        <taxon>Autobranchia</taxon>
        <taxon>Pteriomorphia</taxon>
        <taxon>Pterioida</taxon>
        <taxon>Pterioidea</taxon>
        <taxon>Pteriidae</taxon>
        <taxon>Pinctada</taxon>
    </lineage>
</organism>
<feature type="region of interest" description="Disordered" evidence="4">
    <location>
        <begin position="355"/>
        <end position="454"/>
    </location>
</feature>
<evidence type="ECO:0000313" key="7">
    <source>
        <dbReference type="Proteomes" id="UP001186944"/>
    </source>
</evidence>
<dbReference type="PROSITE" id="PS00518">
    <property type="entry name" value="ZF_RING_1"/>
    <property type="match status" value="1"/>
</dbReference>
<dbReference type="SMART" id="SM00504">
    <property type="entry name" value="Ubox"/>
    <property type="match status" value="1"/>
</dbReference>
<dbReference type="PROSITE" id="PS51698">
    <property type="entry name" value="U_BOX"/>
    <property type="match status" value="1"/>
</dbReference>
<keyword evidence="2" id="KW-0863">Zinc-finger</keyword>
<protein>
    <recommendedName>
        <fullName evidence="5">U-box domain-containing protein</fullName>
    </recommendedName>
</protein>
<evidence type="ECO:0000313" key="6">
    <source>
        <dbReference type="EMBL" id="KAK3094323.1"/>
    </source>
</evidence>
<dbReference type="PANTHER" id="PTHR13492:SF2">
    <property type="entry name" value="RING FINGER PROTEIN 37"/>
    <property type="match status" value="1"/>
</dbReference>
<dbReference type="InterPro" id="IPR039847">
    <property type="entry name" value="Ubox5"/>
</dbReference>
<feature type="compositionally biased region" description="Basic and acidic residues" evidence="4">
    <location>
        <begin position="355"/>
        <end position="365"/>
    </location>
</feature>
<dbReference type="AlphaFoldDB" id="A0AA89C079"/>
<dbReference type="InterPro" id="IPR017907">
    <property type="entry name" value="Znf_RING_CS"/>
</dbReference>
<dbReference type="InterPro" id="IPR045696">
    <property type="entry name" value="Ubox5_N"/>
</dbReference>
<dbReference type="Pfam" id="PF19318">
    <property type="entry name" value="DUF5918"/>
    <property type="match status" value="1"/>
</dbReference>
<keyword evidence="1" id="KW-0479">Metal-binding</keyword>
<dbReference type="InterPro" id="IPR013083">
    <property type="entry name" value="Znf_RING/FYVE/PHD"/>
</dbReference>
<dbReference type="GO" id="GO:0008270">
    <property type="term" value="F:zinc ion binding"/>
    <property type="evidence" value="ECO:0007669"/>
    <property type="project" value="UniProtKB-KW"/>
</dbReference>
<evidence type="ECO:0000256" key="2">
    <source>
        <dbReference type="ARBA" id="ARBA00022771"/>
    </source>
</evidence>
<feature type="compositionally biased region" description="Polar residues" evidence="4">
    <location>
        <begin position="401"/>
        <end position="410"/>
    </location>
</feature>
<reference evidence="6" key="1">
    <citation type="submission" date="2019-08" db="EMBL/GenBank/DDBJ databases">
        <title>The improved chromosome-level genome for the pearl oyster Pinctada fucata martensii using PacBio sequencing and Hi-C.</title>
        <authorList>
            <person name="Zheng Z."/>
        </authorList>
    </citation>
    <scope>NUCLEOTIDE SEQUENCE</scope>
    <source>
        <strain evidence="6">ZZ-2019</strain>
        <tissue evidence="6">Adductor muscle</tissue>
    </source>
</reference>
<dbReference type="CDD" id="cd16660">
    <property type="entry name" value="RING-Ubox_RNF37"/>
    <property type="match status" value="1"/>
</dbReference>
<sequence>MLINFCDPRLLPRISSDKISSDGYFVENLVSSDFRQRSRGFLAEYFIKPPVAVTLAFPTNIEIYQIYIDPVVGSQKSTSFEIYTLSEKVLNSWILCNDTSERPDTSTRNISTSQLYVPVGKGNLGEPGSVLFHNKSYIINPIDKHELSAKYTFDLRHHKGSALNYVSHLKLRITRTTSGKTVAIKSIAVWGRPARLAAAKQVHRIYELWSPPVECTGNTAVRREIDSELDNDHSKHQVPSDRFTENGLEIPEDFMDSLTYEIMSMPILLPSGKNIDQSTLDKHIQTGSSRGNLPCDPFTGVVFDDNSRPLPNVLLKARLDKFILANSDTLSHIPKSLGRSENNWDNTNPNVSRLLEQKRTKESRSSCHATNYSKSNPPKLEYTSSVSSREKKFSLPKTTGYKLSSQQSLSRGIKRKASELDNLHTNSEDFLSERKNSSPHQSHPTLTSTGNHEDNLQSSLNSALYSTLSCLPSFTKTSSTKTLNDVEEFKNVCIKCGSAETLYRAPCNHLLCRNCLTTNRSEQNSDTVFDIKCCRTWNKHDFTRVH</sequence>
<dbReference type="Gene3D" id="3.30.40.10">
    <property type="entry name" value="Zinc/RING finger domain, C3HC4 (zinc finger)"/>
    <property type="match status" value="1"/>
</dbReference>
<dbReference type="GO" id="GO:0005634">
    <property type="term" value="C:nucleus"/>
    <property type="evidence" value="ECO:0007669"/>
    <property type="project" value="TreeGrafter"/>
</dbReference>
<comment type="caution">
    <text evidence="6">The sequence shown here is derived from an EMBL/GenBank/DDBJ whole genome shotgun (WGS) entry which is preliminary data.</text>
</comment>
<feature type="compositionally biased region" description="Polar residues" evidence="4">
    <location>
        <begin position="366"/>
        <end position="387"/>
    </location>
</feature>
<gene>
    <name evidence="6" type="ORF">FSP39_000329</name>
</gene>
<evidence type="ECO:0000256" key="4">
    <source>
        <dbReference type="SAM" id="MobiDB-lite"/>
    </source>
</evidence>
<proteinExistence type="predicted"/>
<feature type="compositionally biased region" description="Polar residues" evidence="4">
    <location>
        <begin position="438"/>
        <end position="454"/>
    </location>
</feature>
<evidence type="ECO:0000256" key="3">
    <source>
        <dbReference type="ARBA" id="ARBA00022833"/>
    </source>
</evidence>
<keyword evidence="7" id="KW-1185">Reference proteome</keyword>
<dbReference type="EMBL" id="VSWD01000008">
    <property type="protein sequence ID" value="KAK3094323.1"/>
    <property type="molecule type" value="Genomic_DNA"/>
</dbReference>